<evidence type="ECO:0000313" key="2">
    <source>
        <dbReference type="Proteomes" id="UP000305778"/>
    </source>
</evidence>
<gene>
    <name evidence="1" type="ORF">FCI23_50290</name>
</gene>
<protein>
    <submittedName>
        <fullName evidence="1">Uncharacterized protein</fullName>
    </submittedName>
</protein>
<reference evidence="1 2" key="1">
    <citation type="submission" date="2019-04" db="EMBL/GenBank/DDBJ databases">
        <title>Streptomyces oryziradicis sp. nov., a novel actinomycete isolated from rhizosphere soil of rice (Oryza sativa L.).</title>
        <authorList>
            <person name="Li C."/>
        </authorList>
    </citation>
    <scope>NUCLEOTIDE SEQUENCE [LARGE SCALE GENOMIC DNA]</scope>
    <source>
        <strain evidence="1 2">NEAU-C40</strain>
    </source>
</reference>
<evidence type="ECO:0000313" key="1">
    <source>
        <dbReference type="EMBL" id="TJZ97031.1"/>
    </source>
</evidence>
<name>A0A4U0RMG7_9ACTN</name>
<proteinExistence type="predicted"/>
<organism evidence="1 2">
    <name type="scientific">Actinacidiphila oryziradicis</name>
    <dbReference type="NCBI Taxonomy" id="2571141"/>
    <lineage>
        <taxon>Bacteria</taxon>
        <taxon>Bacillati</taxon>
        <taxon>Actinomycetota</taxon>
        <taxon>Actinomycetes</taxon>
        <taxon>Kitasatosporales</taxon>
        <taxon>Streptomycetaceae</taxon>
        <taxon>Actinacidiphila</taxon>
    </lineage>
</organism>
<dbReference type="EMBL" id="SUMC01000152">
    <property type="protein sequence ID" value="TJZ97031.1"/>
    <property type="molecule type" value="Genomic_DNA"/>
</dbReference>
<sequence length="59" mass="6877">MRALGGIWDPARGMTILRDTGFDPTEKYVRRIYRDLADAGLLTKIQDRPVQYRTTEQLH</sequence>
<dbReference type="AlphaFoldDB" id="A0A4U0RMG7"/>
<accession>A0A4U0RMG7</accession>
<keyword evidence="2" id="KW-1185">Reference proteome</keyword>
<dbReference type="OrthoDB" id="4249164at2"/>
<comment type="caution">
    <text evidence="1">The sequence shown here is derived from an EMBL/GenBank/DDBJ whole genome shotgun (WGS) entry which is preliminary data.</text>
</comment>
<dbReference type="Proteomes" id="UP000305778">
    <property type="component" value="Unassembled WGS sequence"/>
</dbReference>